<reference evidence="2" key="1">
    <citation type="submission" date="2021-03" db="EMBL/GenBank/DDBJ databases">
        <title>Draft genome sequence of rust myrtle Austropuccinia psidii MF-1, a brazilian biotype.</title>
        <authorList>
            <person name="Quecine M.C."/>
            <person name="Pachon D.M.R."/>
            <person name="Bonatelli M.L."/>
            <person name="Correr F.H."/>
            <person name="Franceschini L.M."/>
            <person name="Leite T.F."/>
            <person name="Margarido G.R.A."/>
            <person name="Almeida C.A."/>
            <person name="Ferrarezi J.A."/>
            <person name="Labate C.A."/>
        </authorList>
    </citation>
    <scope>NUCLEOTIDE SEQUENCE</scope>
    <source>
        <strain evidence="2">MF-1</strain>
    </source>
</reference>
<sequence>MSPSPAHRNKEPTPLLREMSENSRKTHTNVESTSESDIDMETDETLDYPKKFMSMMQEIINRLNYLEESKKIEQQRPADENIKQPQNKRDLINRLIAKKEELKRQIEELHRIIAGNFINLLKQGNLLIRTKDEGEKPFKKLKAGTIAEKVEKALEEVQASVNGEKITIKSVIKYQLGDIRFFTTNKAQGSWLLENQHIWTHLEDPCCITSQALYPILLHSVLSYFDITDETSIQEFSNENEIPRETAKRIKWISNPEEKDRERGSVIFHLTNKELAKNLVKGNLAYKQNHICPAVYQEGPPQCYNCLKVGHIGHFFKKNQLVKIVEKLTILDPVENKIQKGYV</sequence>
<dbReference type="OrthoDB" id="2499852at2759"/>
<evidence type="ECO:0000313" key="2">
    <source>
        <dbReference type="EMBL" id="MBW0475061.1"/>
    </source>
</evidence>
<evidence type="ECO:0000256" key="1">
    <source>
        <dbReference type="SAM" id="MobiDB-lite"/>
    </source>
</evidence>
<protein>
    <submittedName>
        <fullName evidence="2">Uncharacterized protein</fullName>
    </submittedName>
</protein>
<dbReference type="Proteomes" id="UP000765509">
    <property type="component" value="Unassembled WGS sequence"/>
</dbReference>
<dbReference type="EMBL" id="AVOT02003971">
    <property type="protein sequence ID" value="MBW0475061.1"/>
    <property type="molecule type" value="Genomic_DNA"/>
</dbReference>
<proteinExistence type="predicted"/>
<gene>
    <name evidence="2" type="ORF">O181_014776</name>
</gene>
<feature type="region of interest" description="Disordered" evidence="1">
    <location>
        <begin position="1"/>
        <end position="39"/>
    </location>
</feature>
<name>A0A9Q3GPF9_9BASI</name>
<organism evidence="2 3">
    <name type="scientific">Austropuccinia psidii MF-1</name>
    <dbReference type="NCBI Taxonomy" id="1389203"/>
    <lineage>
        <taxon>Eukaryota</taxon>
        <taxon>Fungi</taxon>
        <taxon>Dikarya</taxon>
        <taxon>Basidiomycota</taxon>
        <taxon>Pucciniomycotina</taxon>
        <taxon>Pucciniomycetes</taxon>
        <taxon>Pucciniales</taxon>
        <taxon>Sphaerophragmiaceae</taxon>
        <taxon>Austropuccinia</taxon>
    </lineage>
</organism>
<accession>A0A9Q3GPF9</accession>
<evidence type="ECO:0000313" key="3">
    <source>
        <dbReference type="Proteomes" id="UP000765509"/>
    </source>
</evidence>
<keyword evidence="3" id="KW-1185">Reference proteome</keyword>
<comment type="caution">
    <text evidence="2">The sequence shown here is derived from an EMBL/GenBank/DDBJ whole genome shotgun (WGS) entry which is preliminary data.</text>
</comment>
<dbReference type="AlphaFoldDB" id="A0A9Q3GPF9"/>